<evidence type="ECO:0000313" key="2">
    <source>
        <dbReference type="EMBL" id="GLQ73228.1"/>
    </source>
</evidence>
<reference evidence="3" key="1">
    <citation type="journal article" date="2019" name="Int. J. Syst. Evol. Microbiol.">
        <title>The Global Catalogue of Microorganisms (GCM) 10K type strain sequencing project: providing services to taxonomists for standard genome sequencing and annotation.</title>
        <authorList>
            <consortium name="The Broad Institute Genomics Platform"/>
            <consortium name="The Broad Institute Genome Sequencing Center for Infectious Disease"/>
            <person name="Wu L."/>
            <person name="Ma J."/>
        </authorList>
    </citation>
    <scope>NUCLEOTIDE SEQUENCE [LARGE SCALE GENOMIC DNA]</scope>
    <source>
        <strain evidence="3">NBRC 15640</strain>
    </source>
</reference>
<proteinExistence type="predicted"/>
<evidence type="ECO:0000313" key="3">
    <source>
        <dbReference type="Proteomes" id="UP001156690"/>
    </source>
</evidence>
<dbReference type="PANTHER" id="PTHR30006:SF25">
    <property type="entry name" value="PHOSPHOGLYCERATE TRANSPORT REGULATORY PROTEIN PGTC"/>
    <property type="match status" value="1"/>
</dbReference>
<comment type="caution">
    <text evidence="2">The sequence shown here is derived from an EMBL/GenBank/DDBJ whole genome shotgun (WGS) entry which is preliminary data.</text>
</comment>
<keyword evidence="1" id="KW-0732">Signal</keyword>
<dbReference type="GO" id="GO:0030288">
    <property type="term" value="C:outer membrane-bounded periplasmic space"/>
    <property type="evidence" value="ECO:0007669"/>
    <property type="project" value="TreeGrafter"/>
</dbReference>
<keyword evidence="3" id="KW-1185">Reference proteome</keyword>
<dbReference type="PANTHER" id="PTHR30006">
    <property type="entry name" value="THIAMINE-BINDING PERIPLASMIC PROTEIN-RELATED"/>
    <property type="match status" value="1"/>
</dbReference>
<organism evidence="2 3">
    <name type="scientific">Vibrio penaeicida</name>
    <dbReference type="NCBI Taxonomy" id="104609"/>
    <lineage>
        <taxon>Bacteria</taxon>
        <taxon>Pseudomonadati</taxon>
        <taxon>Pseudomonadota</taxon>
        <taxon>Gammaproteobacteria</taxon>
        <taxon>Vibrionales</taxon>
        <taxon>Vibrionaceae</taxon>
        <taxon>Vibrio</taxon>
    </lineage>
</organism>
<dbReference type="Proteomes" id="UP001156690">
    <property type="component" value="Unassembled WGS sequence"/>
</dbReference>
<protein>
    <submittedName>
        <fullName evidence="2">Iron ABC transporter substrate-binding protein</fullName>
    </submittedName>
</protein>
<accession>A0AAV5NRU9</accession>
<evidence type="ECO:0000256" key="1">
    <source>
        <dbReference type="ARBA" id="ARBA00022729"/>
    </source>
</evidence>
<dbReference type="SUPFAM" id="SSF53850">
    <property type="entry name" value="Periplasmic binding protein-like II"/>
    <property type="match status" value="1"/>
</dbReference>
<dbReference type="EMBL" id="BSNX01000030">
    <property type="protein sequence ID" value="GLQ73228.1"/>
    <property type="molecule type" value="Genomic_DNA"/>
</dbReference>
<sequence length="386" mass="43849">MAVASNIQSNDIVVLTSFPESFYSPIREAFQDKYPNTHLRFINKKTPALMAHLEQRRSPNADLIWLSSSDAMAQLAIAGFIQQSHTFAWSQFGFFWNTERLEQINLPTPTSWEVITSESFQNQIAMSAPSRSGTNHLVIELVLQQYGWEEGWKLLLKLGGNLSTITARSFGVREGILRQRFTVAPVVDFFYRSALANQAPVGFHPFPNSPLIPAQIGITKQSPSNAIRHTFVDFILSDEGQALLNQPNINRIPFKVGVEMAEKSGTSDFNSELSASRYHTVNALFDQWITHRLDALHRFWIAWHHIHQQPLSSPQKQKLDDIWASISQIPVEEDVASDPTLNQKLSSVHRYEDFYQRITGLWQSQMNADLESAISELEQLSREVSP</sequence>
<dbReference type="AlphaFoldDB" id="A0AAV5NRU9"/>
<gene>
    <name evidence="2" type="ORF">GCM10007932_25880</name>
</gene>
<dbReference type="Pfam" id="PF13343">
    <property type="entry name" value="SBP_bac_6"/>
    <property type="match status" value="1"/>
</dbReference>
<name>A0AAV5NRU9_9VIBR</name>
<dbReference type="Gene3D" id="3.40.190.10">
    <property type="entry name" value="Periplasmic binding protein-like II"/>
    <property type="match status" value="2"/>
</dbReference>